<dbReference type="AlphaFoldDB" id="A0AAP0BP13"/>
<keyword evidence="2" id="KW-1185">Reference proteome</keyword>
<comment type="caution">
    <text evidence="1">The sequence shown here is derived from an EMBL/GenBank/DDBJ whole genome shotgun (WGS) entry which is preliminary data.</text>
</comment>
<dbReference type="Gene3D" id="1.10.418.10">
    <property type="entry name" value="Calponin-like domain"/>
    <property type="match status" value="1"/>
</dbReference>
<evidence type="ECO:0000313" key="2">
    <source>
        <dbReference type="Proteomes" id="UP001418222"/>
    </source>
</evidence>
<sequence>MMGEALCFFGEDSCLAVEEGLEEDPSLTIEAVVPSSYWASFLRASSALRFPLLEFDSISLPFHVNSRPYPRISYFSCTFCLHYQHFSKIVVNSADSVIVSDATTLLVFQYFENVRNFLVSIEEIGLPAFETSDFE</sequence>
<organism evidence="1 2">
    <name type="scientific">Platanthera zijinensis</name>
    <dbReference type="NCBI Taxonomy" id="2320716"/>
    <lineage>
        <taxon>Eukaryota</taxon>
        <taxon>Viridiplantae</taxon>
        <taxon>Streptophyta</taxon>
        <taxon>Embryophyta</taxon>
        <taxon>Tracheophyta</taxon>
        <taxon>Spermatophyta</taxon>
        <taxon>Magnoliopsida</taxon>
        <taxon>Liliopsida</taxon>
        <taxon>Asparagales</taxon>
        <taxon>Orchidaceae</taxon>
        <taxon>Orchidoideae</taxon>
        <taxon>Orchideae</taxon>
        <taxon>Orchidinae</taxon>
        <taxon>Platanthera</taxon>
    </lineage>
</organism>
<dbReference type="SUPFAM" id="SSF47576">
    <property type="entry name" value="Calponin-homology domain, CH-domain"/>
    <property type="match status" value="1"/>
</dbReference>
<accession>A0AAP0BP13</accession>
<proteinExistence type="predicted"/>
<gene>
    <name evidence="1" type="primary">ATK4</name>
    <name evidence="1" type="ORF">KSP39_PZI008031</name>
</gene>
<reference evidence="1 2" key="1">
    <citation type="journal article" date="2022" name="Nat. Plants">
        <title>Genomes of leafy and leafless Platanthera orchids illuminate the evolution of mycoheterotrophy.</title>
        <authorList>
            <person name="Li M.H."/>
            <person name="Liu K.W."/>
            <person name="Li Z."/>
            <person name="Lu H.C."/>
            <person name="Ye Q.L."/>
            <person name="Zhang D."/>
            <person name="Wang J.Y."/>
            <person name="Li Y.F."/>
            <person name="Zhong Z.M."/>
            <person name="Liu X."/>
            <person name="Yu X."/>
            <person name="Liu D.K."/>
            <person name="Tu X.D."/>
            <person name="Liu B."/>
            <person name="Hao Y."/>
            <person name="Liao X.Y."/>
            <person name="Jiang Y.T."/>
            <person name="Sun W.H."/>
            <person name="Chen J."/>
            <person name="Chen Y.Q."/>
            <person name="Ai Y."/>
            <person name="Zhai J.W."/>
            <person name="Wu S.S."/>
            <person name="Zhou Z."/>
            <person name="Hsiao Y.Y."/>
            <person name="Wu W.L."/>
            <person name="Chen Y.Y."/>
            <person name="Lin Y.F."/>
            <person name="Hsu J.L."/>
            <person name="Li C.Y."/>
            <person name="Wang Z.W."/>
            <person name="Zhao X."/>
            <person name="Zhong W.Y."/>
            <person name="Ma X.K."/>
            <person name="Ma L."/>
            <person name="Huang J."/>
            <person name="Chen G.Z."/>
            <person name="Huang M.Z."/>
            <person name="Huang L."/>
            <person name="Peng D.H."/>
            <person name="Luo Y.B."/>
            <person name="Zou S.Q."/>
            <person name="Chen S.P."/>
            <person name="Lan S."/>
            <person name="Tsai W.C."/>
            <person name="Van de Peer Y."/>
            <person name="Liu Z.J."/>
        </authorList>
    </citation>
    <scope>NUCLEOTIDE SEQUENCE [LARGE SCALE GENOMIC DNA]</scope>
    <source>
        <strain evidence="1">Lor287</strain>
    </source>
</reference>
<evidence type="ECO:0000313" key="1">
    <source>
        <dbReference type="EMBL" id="KAK8944748.1"/>
    </source>
</evidence>
<dbReference type="Proteomes" id="UP001418222">
    <property type="component" value="Unassembled WGS sequence"/>
</dbReference>
<dbReference type="EMBL" id="JBBWWQ010000006">
    <property type="protein sequence ID" value="KAK8944748.1"/>
    <property type="molecule type" value="Genomic_DNA"/>
</dbReference>
<protein>
    <submittedName>
        <fullName evidence="1">Kinesin-4</fullName>
    </submittedName>
</protein>
<dbReference type="InterPro" id="IPR036872">
    <property type="entry name" value="CH_dom_sf"/>
</dbReference>
<name>A0AAP0BP13_9ASPA</name>